<dbReference type="AlphaFoldDB" id="A0A2C9JVQ6"/>
<sequence>MLCLLISIHSALTMMLLGARGDTAAELRKTLRVTSFGRSLHPTYSELISEINSVTEVELKTADAIFVNPYFLVAPHFIQDTYFYYRALTVNIELQATGGPEKQVNDFIAGRTRNIIQDVLSPGSIDSNTAMILINTIYFNGTWEQTFNEGRTELEDFNKLDGTLRKVEMMKTDRLVNIKRDKVNKMDVAQLPYRGGRFSLYFVLPHAQDGITELERRLARPKQVKQLFTGLNKTYILLAIPRFKTETTLSLTAPLQDMGILKAFDRNGANFSGMTSSPVYLSQVLHKAVIEVKEKETVAAAATVQIKLLVSAVPLERFIADHPFLYFLRDNQTGQILFQGKFSG</sequence>
<organism evidence="5 6">
    <name type="scientific">Biomphalaria glabrata</name>
    <name type="common">Bloodfluke planorb</name>
    <name type="synonym">Freshwater snail</name>
    <dbReference type="NCBI Taxonomy" id="6526"/>
    <lineage>
        <taxon>Eukaryota</taxon>
        <taxon>Metazoa</taxon>
        <taxon>Spiralia</taxon>
        <taxon>Lophotrochozoa</taxon>
        <taxon>Mollusca</taxon>
        <taxon>Gastropoda</taxon>
        <taxon>Heterobranchia</taxon>
        <taxon>Euthyneura</taxon>
        <taxon>Panpulmonata</taxon>
        <taxon>Hygrophila</taxon>
        <taxon>Lymnaeoidea</taxon>
        <taxon>Planorbidae</taxon>
        <taxon>Biomphalaria</taxon>
    </lineage>
</organism>
<evidence type="ECO:0000256" key="3">
    <source>
        <dbReference type="SAM" id="SignalP"/>
    </source>
</evidence>
<dbReference type="InterPro" id="IPR023795">
    <property type="entry name" value="Serpin_CS"/>
</dbReference>
<evidence type="ECO:0000256" key="1">
    <source>
        <dbReference type="ARBA" id="ARBA00009500"/>
    </source>
</evidence>
<feature type="signal peptide" evidence="3">
    <location>
        <begin position="1"/>
        <end position="18"/>
    </location>
</feature>
<name>A0A2C9JVQ6_BIOGL</name>
<feature type="chain" id="PRO_5014284931" description="Serpin domain-containing protein" evidence="3">
    <location>
        <begin position="19"/>
        <end position="344"/>
    </location>
</feature>
<protein>
    <recommendedName>
        <fullName evidence="4">Serpin domain-containing protein</fullName>
    </recommendedName>
</protein>
<evidence type="ECO:0000259" key="4">
    <source>
        <dbReference type="SMART" id="SM00093"/>
    </source>
</evidence>
<dbReference type="InterPro" id="IPR000215">
    <property type="entry name" value="Serpin_fam"/>
</dbReference>
<dbReference type="EnsemblMetazoa" id="BGLB008775-RB">
    <property type="protein sequence ID" value="BGLB008775-PB"/>
    <property type="gene ID" value="BGLB008775"/>
</dbReference>
<feature type="domain" description="Serpin" evidence="4">
    <location>
        <begin position="4"/>
        <end position="343"/>
    </location>
</feature>
<dbReference type="VEuPathDB" id="VectorBase:BGLB008775"/>
<dbReference type="GO" id="GO:0005615">
    <property type="term" value="C:extracellular space"/>
    <property type="evidence" value="ECO:0007669"/>
    <property type="project" value="InterPro"/>
</dbReference>
<reference evidence="5" key="1">
    <citation type="submission" date="2020-05" db="UniProtKB">
        <authorList>
            <consortium name="EnsemblMetazoa"/>
        </authorList>
    </citation>
    <scope>IDENTIFICATION</scope>
    <source>
        <strain evidence="5">BB02</strain>
    </source>
</reference>
<dbReference type="SMART" id="SM00093">
    <property type="entry name" value="SERPIN"/>
    <property type="match status" value="1"/>
</dbReference>
<dbReference type="InterPro" id="IPR023796">
    <property type="entry name" value="Serpin_dom"/>
</dbReference>
<dbReference type="Pfam" id="PF00079">
    <property type="entry name" value="Serpin"/>
    <property type="match status" value="1"/>
</dbReference>
<dbReference type="InterPro" id="IPR036186">
    <property type="entry name" value="Serpin_sf"/>
</dbReference>
<evidence type="ECO:0000313" key="6">
    <source>
        <dbReference type="Proteomes" id="UP000076420"/>
    </source>
</evidence>
<dbReference type="SUPFAM" id="SSF56574">
    <property type="entry name" value="Serpins"/>
    <property type="match status" value="1"/>
</dbReference>
<accession>A0A2C9JVQ6</accession>
<dbReference type="KEGG" id="bgt:106070018"/>
<keyword evidence="3" id="KW-0732">Signal</keyword>
<proteinExistence type="inferred from homology"/>
<dbReference type="InterPro" id="IPR042178">
    <property type="entry name" value="Serpin_sf_1"/>
</dbReference>
<dbReference type="Gene3D" id="3.30.497.10">
    <property type="entry name" value="Antithrombin, subunit I, domain 2"/>
    <property type="match status" value="1"/>
</dbReference>
<gene>
    <name evidence="5" type="primary">106070018</name>
</gene>
<comment type="similarity">
    <text evidence="1 2">Belongs to the serpin family.</text>
</comment>
<dbReference type="EnsemblMetazoa" id="BGLB008775-RC">
    <property type="protein sequence ID" value="BGLB008775-PC"/>
    <property type="gene ID" value="BGLB008775"/>
</dbReference>
<dbReference type="Proteomes" id="UP000076420">
    <property type="component" value="Unassembled WGS sequence"/>
</dbReference>
<dbReference type="OrthoDB" id="6155405at2759"/>
<dbReference type="GO" id="GO:0004867">
    <property type="term" value="F:serine-type endopeptidase inhibitor activity"/>
    <property type="evidence" value="ECO:0007669"/>
    <property type="project" value="InterPro"/>
</dbReference>
<dbReference type="VEuPathDB" id="VectorBase:BGLAX_044267"/>
<evidence type="ECO:0000313" key="5">
    <source>
        <dbReference type="EnsemblMetazoa" id="BGLB008775-PB"/>
    </source>
</evidence>
<evidence type="ECO:0000256" key="2">
    <source>
        <dbReference type="RuleBase" id="RU000411"/>
    </source>
</evidence>
<dbReference type="PANTHER" id="PTHR11461:SF211">
    <property type="entry name" value="GH10112P-RELATED"/>
    <property type="match status" value="1"/>
</dbReference>
<dbReference type="PANTHER" id="PTHR11461">
    <property type="entry name" value="SERINE PROTEASE INHIBITOR, SERPIN"/>
    <property type="match status" value="1"/>
</dbReference>
<dbReference type="Gene3D" id="2.30.39.10">
    <property type="entry name" value="Alpha-1-antitrypsin, domain 1"/>
    <property type="match status" value="1"/>
</dbReference>
<dbReference type="InterPro" id="IPR042185">
    <property type="entry name" value="Serpin_sf_2"/>
</dbReference>
<dbReference type="PROSITE" id="PS00284">
    <property type="entry name" value="SERPIN"/>
    <property type="match status" value="1"/>
</dbReference>